<keyword evidence="1" id="KW-0812">Transmembrane</keyword>
<reference evidence="2 3" key="1">
    <citation type="submission" date="2024-08" db="EMBL/GenBank/DDBJ databases">
        <authorList>
            <person name="Lu H."/>
        </authorList>
    </citation>
    <scope>NUCLEOTIDE SEQUENCE [LARGE SCALE GENOMIC DNA]</scope>
    <source>
        <strain evidence="2 3">BYS78W</strain>
    </source>
</reference>
<keyword evidence="3" id="KW-1185">Reference proteome</keyword>
<comment type="caution">
    <text evidence="2">The sequence shown here is derived from an EMBL/GenBank/DDBJ whole genome shotgun (WGS) entry which is preliminary data.</text>
</comment>
<dbReference type="EMBL" id="JBIGIC010000001">
    <property type="protein sequence ID" value="MFG6485081.1"/>
    <property type="molecule type" value="Genomic_DNA"/>
</dbReference>
<evidence type="ECO:0000313" key="2">
    <source>
        <dbReference type="EMBL" id="MFG6485081.1"/>
    </source>
</evidence>
<name>A0ABW7H5C4_9BURK</name>
<evidence type="ECO:0008006" key="4">
    <source>
        <dbReference type="Google" id="ProtNLM"/>
    </source>
</evidence>
<evidence type="ECO:0000256" key="1">
    <source>
        <dbReference type="SAM" id="Phobius"/>
    </source>
</evidence>
<feature type="transmembrane region" description="Helical" evidence="1">
    <location>
        <begin position="123"/>
        <end position="152"/>
    </location>
</feature>
<gene>
    <name evidence="2" type="ORF">ACG04R_00280</name>
</gene>
<keyword evidence="1" id="KW-1133">Transmembrane helix</keyword>
<accession>A0ABW7H5C4</accession>
<evidence type="ECO:0000313" key="3">
    <source>
        <dbReference type="Proteomes" id="UP001606134"/>
    </source>
</evidence>
<protein>
    <recommendedName>
        <fullName evidence="4">Transmembrane protein</fullName>
    </recommendedName>
</protein>
<dbReference type="RefSeq" id="WP_394405431.1">
    <property type="nucleotide sequence ID" value="NZ_JBIGIC010000001.1"/>
</dbReference>
<dbReference type="Proteomes" id="UP001606134">
    <property type="component" value="Unassembled WGS sequence"/>
</dbReference>
<proteinExistence type="predicted"/>
<sequence length="323" mass="35572">MIVPDHWAEARTTVRVKGRDMTLRRFGWSDASAADAQAQAELRVAEAAQRAARGENVPRRELKLTYNGAQGLPIREEVLARHGTAVITRNTYGARCLNVPDLLIADVDFSTRPPAVQRAGLQLLLVCVSLGVLFSLGVGVIGVIAAIGSYLLGSVVTHGLAGRRTDESEGRARGRIDAFLANRTDWRVRLYRTPAGLRLIETHARFAASGPQTQDFFKAIGADPLYARMCLNQHCFRARLSAKPWRIGIADHLKPRPGVWPVRPERLPAREAWVRRYEREAEAYAACRYVQTLGGGADDPDLLALVALHDAESKALDDIRPMA</sequence>
<keyword evidence="1" id="KW-0472">Membrane</keyword>
<organism evidence="2 3">
    <name type="scientific">Pelomonas candidula</name>
    <dbReference type="NCBI Taxonomy" id="3299025"/>
    <lineage>
        <taxon>Bacteria</taxon>
        <taxon>Pseudomonadati</taxon>
        <taxon>Pseudomonadota</taxon>
        <taxon>Betaproteobacteria</taxon>
        <taxon>Burkholderiales</taxon>
        <taxon>Sphaerotilaceae</taxon>
        <taxon>Roseateles</taxon>
    </lineage>
</organism>